<evidence type="ECO:0000256" key="1">
    <source>
        <dbReference type="SAM" id="MobiDB-lite"/>
    </source>
</evidence>
<dbReference type="VEuPathDB" id="FungiDB:CHGG_09863"/>
<accession>Q2GQ91</accession>
<dbReference type="Proteomes" id="UP000001056">
    <property type="component" value="Unassembled WGS sequence"/>
</dbReference>
<dbReference type="RefSeq" id="XP_001227790.1">
    <property type="nucleotide sequence ID" value="XM_001227789.1"/>
</dbReference>
<name>Q2GQ91_CHAGB</name>
<dbReference type="eggNOG" id="ENOG502RJ1M">
    <property type="taxonomic scope" value="Eukaryota"/>
</dbReference>
<feature type="region of interest" description="Disordered" evidence="1">
    <location>
        <begin position="59"/>
        <end position="133"/>
    </location>
</feature>
<dbReference type="EMBL" id="CH408035">
    <property type="protein sequence ID" value="EAQ83459.1"/>
    <property type="molecule type" value="Genomic_DNA"/>
</dbReference>
<dbReference type="GeneID" id="4396064"/>
<evidence type="ECO:0000313" key="2">
    <source>
        <dbReference type="EMBL" id="EAQ83459.1"/>
    </source>
</evidence>
<dbReference type="HOGENOM" id="CLU_1610560_0_0_1"/>
<protein>
    <submittedName>
        <fullName evidence="2">Uncharacterized protein</fullName>
    </submittedName>
</protein>
<organism evidence="2 3">
    <name type="scientific">Chaetomium globosum (strain ATCC 6205 / CBS 148.51 / DSM 1962 / NBRC 6347 / NRRL 1970)</name>
    <name type="common">Soil fungus</name>
    <dbReference type="NCBI Taxonomy" id="306901"/>
    <lineage>
        <taxon>Eukaryota</taxon>
        <taxon>Fungi</taxon>
        <taxon>Dikarya</taxon>
        <taxon>Ascomycota</taxon>
        <taxon>Pezizomycotina</taxon>
        <taxon>Sordariomycetes</taxon>
        <taxon>Sordariomycetidae</taxon>
        <taxon>Sordariales</taxon>
        <taxon>Chaetomiaceae</taxon>
        <taxon>Chaetomium</taxon>
    </lineage>
</organism>
<keyword evidence="3" id="KW-1185">Reference proteome</keyword>
<evidence type="ECO:0000313" key="3">
    <source>
        <dbReference type="Proteomes" id="UP000001056"/>
    </source>
</evidence>
<reference evidence="3" key="1">
    <citation type="journal article" date="2015" name="Genome Announc.">
        <title>Draft genome sequence of the cellulolytic fungus Chaetomium globosum.</title>
        <authorList>
            <person name="Cuomo C.A."/>
            <person name="Untereiner W.A."/>
            <person name="Ma L.-J."/>
            <person name="Grabherr M."/>
            <person name="Birren B.W."/>
        </authorList>
    </citation>
    <scope>NUCLEOTIDE SEQUENCE [LARGE SCALE GENOMIC DNA]</scope>
    <source>
        <strain evidence="3">ATCC 6205 / CBS 148.51 / DSM 1962 / NBRC 6347 / NRRL 1970</strain>
    </source>
</reference>
<dbReference type="OrthoDB" id="10359397at2759"/>
<dbReference type="InParanoid" id="Q2GQ91"/>
<proteinExistence type="predicted"/>
<gene>
    <name evidence="2" type="ORF">CHGG_09863</name>
</gene>
<dbReference type="AlphaFoldDB" id="Q2GQ91"/>
<sequence>MPSEWRFGMETLHFGVDFMSQCVGICRKVIWPSRSAPSKDVRTLEVKESGAVDVERKGRLQARHVEGQGEGFSESGQVEPAAQDLNPSEIDPSYEFGASRQNGVDMYQGDSHSSPGPAASSDRSRVTAARSAWATRTERMKRVIMAEVDDMPERRYSIGRAIVSI</sequence>